<evidence type="ECO:0000256" key="5">
    <source>
        <dbReference type="ARBA" id="ARBA00022573"/>
    </source>
</evidence>
<gene>
    <name evidence="10 11" type="primary">cobT</name>
    <name evidence="11" type="ORF">KB874_07625</name>
</gene>
<dbReference type="SUPFAM" id="SSF52733">
    <property type="entry name" value="Nicotinate mononucleotide:5,6-dimethylbenzimidazole phosphoribosyltransferase (CobT)"/>
    <property type="match status" value="1"/>
</dbReference>
<dbReference type="GO" id="GO:0008939">
    <property type="term" value="F:nicotinate-nucleotide-dimethylbenzimidazole phosphoribosyltransferase activity"/>
    <property type="evidence" value="ECO:0007669"/>
    <property type="project" value="UniProtKB-UniRule"/>
</dbReference>
<dbReference type="InterPro" id="IPR017846">
    <property type="entry name" value="Nict_dMeBzImd_PRibTrfase_bact"/>
</dbReference>
<evidence type="ECO:0000256" key="3">
    <source>
        <dbReference type="ARBA" id="ARBA00011991"/>
    </source>
</evidence>
<evidence type="ECO:0000256" key="8">
    <source>
        <dbReference type="ARBA" id="ARBA00030686"/>
    </source>
</evidence>
<comment type="function">
    <text evidence="10">Catalyzes the synthesis of alpha-ribazole-5'-phosphate from nicotinate mononucleotide (NAMN) and 5,6-dimethylbenzimidazole (DMB).</text>
</comment>
<dbReference type="EMBL" id="JAGTUU010000003">
    <property type="protein sequence ID" value="MBS0124001.1"/>
    <property type="molecule type" value="Genomic_DNA"/>
</dbReference>
<protein>
    <recommendedName>
        <fullName evidence="4 10">Nicotinate-nucleotide--dimethylbenzimidazole phosphoribosyltransferase</fullName>
        <shortName evidence="10">NN:DBI PRT</shortName>
        <ecNumber evidence="3 10">2.4.2.21</ecNumber>
    </recommendedName>
    <alternativeName>
        <fullName evidence="8 10">N(1)-alpha-phosphoribosyltransferase</fullName>
    </alternativeName>
</protein>
<comment type="caution">
    <text evidence="11">The sequence shown here is derived from an EMBL/GenBank/DDBJ whole genome shotgun (WGS) entry which is preliminary data.</text>
</comment>
<dbReference type="InterPro" id="IPR023195">
    <property type="entry name" value="Nict_dMeBzImd_PRibTrfase_N"/>
</dbReference>
<dbReference type="PANTHER" id="PTHR43463">
    <property type="entry name" value="NICOTINATE-NUCLEOTIDE--DIMETHYLBENZIMIDAZOLE PHOSPHORIBOSYLTRANSFERASE"/>
    <property type="match status" value="1"/>
</dbReference>
<evidence type="ECO:0000313" key="11">
    <source>
        <dbReference type="EMBL" id="MBS0124001.1"/>
    </source>
</evidence>
<proteinExistence type="inferred from homology"/>
<dbReference type="EC" id="2.4.2.21" evidence="3 10"/>
<dbReference type="HAMAP" id="MF_00230">
    <property type="entry name" value="CobT"/>
    <property type="match status" value="1"/>
</dbReference>
<dbReference type="NCBIfam" id="TIGR03160">
    <property type="entry name" value="cobT_DBIPRT"/>
    <property type="match status" value="1"/>
</dbReference>
<dbReference type="Proteomes" id="UP000681356">
    <property type="component" value="Unassembled WGS sequence"/>
</dbReference>
<evidence type="ECO:0000313" key="12">
    <source>
        <dbReference type="Proteomes" id="UP000681356"/>
    </source>
</evidence>
<dbReference type="CDD" id="cd02439">
    <property type="entry name" value="DMB-PRT_CobT"/>
    <property type="match status" value="1"/>
</dbReference>
<dbReference type="Gene3D" id="1.10.1610.10">
    <property type="match status" value="1"/>
</dbReference>
<keyword evidence="7 10" id="KW-0808">Transferase</keyword>
<dbReference type="RefSeq" id="WP_212535977.1">
    <property type="nucleotide sequence ID" value="NZ_JAGTUU010000003.1"/>
</dbReference>
<evidence type="ECO:0000256" key="7">
    <source>
        <dbReference type="ARBA" id="ARBA00022679"/>
    </source>
</evidence>
<dbReference type="NCBIfam" id="NF000996">
    <property type="entry name" value="PRK00105.1"/>
    <property type="match status" value="1"/>
</dbReference>
<dbReference type="Pfam" id="PF02277">
    <property type="entry name" value="DBI_PRT"/>
    <property type="match status" value="1"/>
</dbReference>
<keyword evidence="12" id="KW-1185">Reference proteome</keyword>
<comment type="similarity">
    <text evidence="2 10">Belongs to the CobT family.</text>
</comment>
<sequence length="338" mass="33648">MTSISDCSSLAAVAAMARTLTHADAEAAEAARARQMSLTKPPGSLGRLEELAVWMAGWQGGARPSVRQAQALVFAGNHGVCDKGVNPFPQAVTAQMVANFEAGGAAINQLCRVAGADLSVVALDLDRPTADFSEGPAMTEAEVLAAMAQGAEAVDPGASVLVLGEMGIGNSTTAAALACAGLGGDAAGWVGPGTGSGAAGRALKAQVVAQGVARHAGVSGLHLLAAFGGREQAAICGAVLGARARRIPVILDGYICTAAVVPLFTADPGFLDHCVVGHASREPGHARLLEAMGQRPILTLDMALGEGSGAAVALMVLRAALECHNGMATFAEAGVSGG</sequence>
<evidence type="ECO:0000256" key="9">
    <source>
        <dbReference type="ARBA" id="ARBA00047340"/>
    </source>
</evidence>
<evidence type="ECO:0000256" key="6">
    <source>
        <dbReference type="ARBA" id="ARBA00022676"/>
    </source>
</evidence>
<evidence type="ECO:0000256" key="10">
    <source>
        <dbReference type="HAMAP-Rule" id="MF_00230"/>
    </source>
</evidence>
<dbReference type="InterPro" id="IPR003200">
    <property type="entry name" value="Nict_dMeBzImd_PRibTrfase"/>
</dbReference>
<evidence type="ECO:0000256" key="4">
    <source>
        <dbReference type="ARBA" id="ARBA00015486"/>
    </source>
</evidence>
<keyword evidence="6 10" id="KW-0328">Glycosyltransferase</keyword>
<accession>A0A8J7WEN8</accession>
<comment type="pathway">
    <text evidence="1 10">Nucleoside biosynthesis; alpha-ribazole biosynthesis; alpha-ribazole from 5,6-dimethylbenzimidazole: step 1/2.</text>
</comment>
<dbReference type="AlphaFoldDB" id="A0A8J7WEN8"/>
<dbReference type="GO" id="GO:0009236">
    <property type="term" value="P:cobalamin biosynthetic process"/>
    <property type="evidence" value="ECO:0007669"/>
    <property type="project" value="UniProtKB-UniRule"/>
</dbReference>
<dbReference type="PANTHER" id="PTHR43463:SF1">
    <property type="entry name" value="NICOTINATE-NUCLEOTIDE--DIMETHYLBENZIMIDAZOLE PHOSPHORIBOSYLTRANSFERASE"/>
    <property type="match status" value="1"/>
</dbReference>
<name>A0A8J7WEN8_9RHOB</name>
<dbReference type="InterPro" id="IPR036087">
    <property type="entry name" value="Nict_dMeBzImd_PRibTrfase_sf"/>
</dbReference>
<dbReference type="UniPathway" id="UPA00061">
    <property type="reaction ID" value="UER00516"/>
</dbReference>
<dbReference type="Gene3D" id="3.40.50.10210">
    <property type="match status" value="1"/>
</dbReference>
<keyword evidence="5 10" id="KW-0169">Cobalamin biosynthesis</keyword>
<comment type="catalytic activity">
    <reaction evidence="9 10">
        <text>5,6-dimethylbenzimidazole + nicotinate beta-D-ribonucleotide = alpha-ribazole 5'-phosphate + nicotinate + H(+)</text>
        <dbReference type="Rhea" id="RHEA:11196"/>
        <dbReference type="ChEBI" id="CHEBI:15378"/>
        <dbReference type="ChEBI" id="CHEBI:15890"/>
        <dbReference type="ChEBI" id="CHEBI:32544"/>
        <dbReference type="ChEBI" id="CHEBI:57502"/>
        <dbReference type="ChEBI" id="CHEBI:57918"/>
        <dbReference type="EC" id="2.4.2.21"/>
    </reaction>
</comment>
<evidence type="ECO:0000256" key="1">
    <source>
        <dbReference type="ARBA" id="ARBA00005049"/>
    </source>
</evidence>
<feature type="active site" description="Proton acceptor" evidence="10">
    <location>
        <position position="306"/>
    </location>
</feature>
<evidence type="ECO:0000256" key="2">
    <source>
        <dbReference type="ARBA" id="ARBA00007110"/>
    </source>
</evidence>
<organism evidence="11 12">
    <name type="scientific">Thetidibacter halocola</name>
    <dbReference type="NCBI Taxonomy" id="2827239"/>
    <lineage>
        <taxon>Bacteria</taxon>
        <taxon>Pseudomonadati</taxon>
        <taxon>Pseudomonadota</taxon>
        <taxon>Alphaproteobacteria</taxon>
        <taxon>Rhodobacterales</taxon>
        <taxon>Roseobacteraceae</taxon>
        <taxon>Thetidibacter</taxon>
    </lineage>
</organism>
<reference evidence="11" key="1">
    <citation type="submission" date="2021-04" db="EMBL/GenBank/DDBJ databases">
        <authorList>
            <person name="Yoon J."/>
        </authorList>
    </citation>
    <scope>NUCLEOTIDE SEQUENCE</scope>
    <source>
        <strain evidence="11">KMU-90</strain>
    </source>
</reference>